<name>A0A7C2NZ56_9PLAN</name>
<evidence type="ECO:0000313" key="2">
    <source>
        <dbReference type="EMBL" id="HEN16349.1"/>
    </source>
</evidence>
<evidence type="ECO:0000256" key="1">
    <source>
        <dbReference type="SAM" id="Phobius"/>
    </source>
</evidence>
<reference evidence="2" key="1">
    <citation type="journal article" date="2020" name="mSystems">
        <title>Genome- and Community-Level Interaction Insights into Carbon Utilization and Element Cycling Functions of Hydrothermarchaeota in Hydrothermal Sediment.</title>
        <authorList>
            <person name="Zhou Z."/>
            <person name="Liu Y."/>
            <person name="Xu W."/>
            <person name="Pan J."/>
            <person name="Luo Z.H."/>
            <person name="Li M."/>
        </authorList>
    </citation>
    <scope>NUCLEOTIDE SEQUENCE [LARGE SCALE GENOMIC DNA]</scope>
    <source>
        <strain evidence="2">SpSt-339</strain>
    </source>
</reference>
<evidence type="ECO:0008006" key="3">
    <source>
        <dbReference type="Google" id="ProtNLM"/>
    </source>
</evidence>
<protein>
    <recommendedName>
        <fullName evidence="3">Zinc-finger domain-containing protein</fullName>
    </recommendedName>
</protein>
<sequence length="258" mass="28474">MNCRDVLDTLEAVASGALPSSDDAARDAGRHHATCPACQAAWPNRQQWSQQLAEAMQDVPIPAGLRDRLHAACAPPVAPAAVTKPRRSRRWFVGSIAAAVLLALGLVWWLRPLPTVTDKDLLAAMQVEPSSLPQFVGRFDPQLPDLWRRYYELNPQLVRGFPEPSHPATGHVALVPFQFQTLGREQPVRGRLLMLRRDQFVGTALPEGFAATTVYYTRSGGAYALWTEGDLVFVCLVPSGPADLTRFKEFLCQPRPLT</sequence>
<proteinExistence type="predicted"/>
<keyword evidence="1" id="KW-1133">Transmembrane helix</keyword>
<keyword evidence="1" id="KW-0472">Membrane</keyword>
<accession>A0A7C2NZ56</accession>
<dbReference type="EMBL" id="DSOK01000353">
    <property type="protein sequence ID" value="HEN16349.1"/>
    <property type="molecule type" value="Genomic_DNA"/>
</dbReference>
<dbReference type="AlphaFoldDB" id="A0A7C2NZ56"/>
<keyword evidence="1" id="KW-0812">Transmembrane</keyword>
<comment type="caution">
    <text evidence="2">The sequence shown here is derived from an EMBL/GenBank/DDBJ whole genome shotgun (WGS) entry which is preliminary data.</text>
</comment>
<gene>
    <name evidence="2" type="ORF">ENQ76_12880</name>
</gene>
<organism evidence="2">
    <name type="scientific">Schlesneria paludicola</name>
    <dbReference type="NCBI Taxonomy" id="360056"/>
    <lineage>
        <taxon>Bacteria</taxon>
        <taxon>Pseudomonadati</taxon>
        <taxon>Planctomycetota</taxon>
        <taxon>Planctomycetia</taxon>
        <taxon>Planctomycetales</taxon>
        <taxon>Planctomycetaceae</taxon>
        <taxon>Schlesneria</taxon>
    </lineage>
</organism>
<feature type="transmembrane region" description="Helical" evidence="1">
    <location>
        <begin position="91"/>
        <end position="110"/>
    </location>
</feature>